<dbReference type="AlphaFoldDB" id="A0A4Z1AGD4"/>
<keyword evidence="4" id="KW-1185">Reference proteome</keyword>
<dbReference type="Pfam" id="PF00078">
    <property type="entry name" value="RVT_1"/>
    <property type="match status" value="1"/>
</dbReference>
<dbReference type="RefSeq" id="WP_135757610.1">
    <property type="nucleotide sequence ID" value="NZ_RQHS01000019.1"/>
</dbReference>
<evidence type="ECO:0000256" key="1">
    <source>
        <dbReference type="ARBA" id="ARBA00034120"/>
    </source>
</evidence>
<dbReference type="EMBL" id="RQHS01000019">
    <property type="protein sequence ID" value="TGM97303.1"/>
    <property type="molecule type" value="Genomic_DNA"/>
</dbReference>
<dbReference type="Gene3D" id="3.30.70.270">
    <property type="match status" value="1"/>
</dbReference>
<evidence type="ECO:0000259" key="2">
    <source>
        <dbReference type="PROSITE" id="PS50878"/>
    </source>
</evidence>
<dbReference type="InterPro" id="IPR051083">
    <property type="entry name" value="GrpII_Intron_Splice-Mob/Def"/>
</dbReference>
<dbReference type="InterPro" id="IPR043128">
    <property type="entry name" value="Rev_trsase/Diguanyl_cyclase"/>
</dbReference>
<protein>
    <recommendedName>
        <fullName evidence="2">Reverse transcriptase domain-containing protein</fullName>
    </recommendedName>
</protein>
<name>A0A4Z1AGD4_9LEPT</name>
<dbReference type="InterPro" id="IPR043502">
    <property type="entry name" value="DNA/RNA_pol_sf"/>
</dbReference>
<dbReference type="PANTHER" id="PTHR34047:SF8">
    <property type="entry name" value="PROTEIN YKFC"/>
    <property type="match status" value="1"/>
</dbReference>
<evidence type="ECO:0000313" key="3">
    <source>
        <dbReference type="EMBL" id="TGM97303.1"/>
    </source>
</evidence>
<organism evidence="3 4">
    <name type="scientific">Leptospira dzoumogneensis</name>
    <dbReference type="NCBI Taxonomy" id="2484904"/>
    <lineage>
        <taxon>Bacteria</taxon>
        <taxon>Pseudomonadati</taxon>
        <taxon>Spirochaetota</taxon>
        <taxon>Spirochaetia</taxon>
        <taxon>Leptospirales</taxon>
        <taxon>Leptospiraceae</taxon>
        <taxon>Leptospira</taxon>
    </lineage>
</organism>
<dbReference type="InterPro" id="IPR000477">
    <property type="entry name" value="RT_dom"/>
</dbReference>
<sequence length="460" mass="54307">MVNEIRQRKLKKYTTSEKTKIAKTFRDQLKEIYDPEKCIKSLQNIIKSLLATQGYINLEISKFISPYMIGEALLLLNRKSSHGLDGIDIYHRMKRGIRVCKAISKRIRKGKYAHAPYKIIEFAKDLSDPSRTRKIGVFSTTEKVVQSLLKAILEPIYEPLFLPNSFAYRPGKSPYKALEYLSERLKSRDYRYCIKIDIKKYFDSIDHEPLLRILEEKVKSPEILSYVEAFLKSSKLEKNQFIENSRGTPQGSVLGPLLSNIYLHEILDKPVTVEFPEIQFVRFADDIVFFSTTKDEAFKLLRFVVGNLKKYNLGISDKIRKLLFDLDKDEIHFLGYTISKTDNGIKITPNEMRIIERCEKYLNIFYETISKYKDHSVIDLREYKQEDIPVTVRNVNIFFQIDRFKSAIQQYRNQITDESNILTNKLKDVLVELKQFLFSNITNRRRIWDVIHYYENRMYK</sequence>
<dbReference type="Proteomes" id="UP000297241">
    <property type="component" value="Unassembled WGS sequence"/>
</dbReference>
<proteinExistence type="inferred from homology"/>
<comment type="caution">
    <text evidence="3">The sequence shown here is derived from an EMBL/GenBank/DDBJ whole genome shotgun (WGS) entry which is preliminary data.</text>
</comment>
<feature type="domain" description="Reverse transcriptase" evidence="2">
    <location>
        <begin position="103"/>
        <end position="338"/>
    </location>
</feature>
<dbReference type="PANTHER" id="PTHR34047">
    <property type="entry name" value="NUCLEAR INTRON MATURASE 1, MITOCHONDRIAL-RELATED"/>
    <property type="match status" value="1"/>
</dbReference>
<reference evidence="3" key="1">
    <citation type="journal article" date="2019" name="PLoS Negl. Trop. Dis.">
        <title>Revisiting the worldwide diversity of Leptospira species in the environment.</title>
        <authorList>
            <person name="Vincent A.T."/>
            <person name="Schiettekatte O."/>
            <person name="Bourhy P."/>
            <person name="Veyrier F.J."/>
            <person name="Picardeau M."/>
        </authorList>
    </citation>
    <scope>NUCLEOTIDE SEQUENCE [LARGE SCALE GENOMIC DNA]</scope>
    <source>
        <strain evidence="3">201601113</strain>
    </source>
</reference>
<dbReference type="CDD" id="cd01651">
    <property type="entry name" value="RT_G2_intron"/>
    <property type="match status" value="1"/>
</dbReference>
<comment type="similarity">
    <text evidence="1">Belongs to the bacterial reverse transcriptase family.</text>
</comment>
<accession>A0A4Z1AGD4</accession>
<dbReference type="PROSITE" id="PS50878">
    <property type="entry name" value="RT_POL"/>
    <property type="match status" value="1"/>
</dbReference>
<gene>
    <name evidence="3" type="ORF">EHR06_14230</name>
</gene>
<evidence type="ECO:0000313" key="4">
    <source>
        <dbReference type="Proteomes" id="UP000297241"/>
    </source>
</evidence>
<dbReference type="SUPFAM" id="SSF56672">
    <property type="entry name" value="DNA/RNA polymerases"/>
    <property type="match status" value="1"/>
</dbReference>
<dbReference type="OrthoDB" id="9793236at2"/>